<sequence length="73" mass="8407">MTTHKAQGKTLAQAIVDIESCKGTEAPYVMLSRVTSLSSLLILRPFSIKRIRSRLSEDARKEEYRLNIIRWQT</sequence>
<name>A0AAD4E2V6_9AGAM</name>
<dbReference type="Proteomes" id="UP001195769">
    <property type="component" value="Unassembled WGS sequence"/>
</dbReference>
<dbReference type="EMBL" id="JABBWK010000038">
    <property type="protein sequence ID" value="KAG1898535.1"/>
    <property type="molecule type" value="Genomic_DNA"/>
</dbReference>
<protein>
    <recommendedName>
        <fullName evidence="4">UvrD-like helicase C-terminal domain-containing protein</fullName>
    </recommendedName>
</protein>
<gene>
    <name evidence="2" type="ORF">F5891DRAFT_891921</name>
    <name evidence="1" type="ORF">F5891DRAFT_897932</name>
</gene>
<evidence type="ECO:0000313" key="3">
    <source>
        <dbReference type="Proteomes" id="UP001195769"/>
    </source>
</evidence>
<comment type="caution">
    <text evidence="2">The sequence shown here is derived from an EMBL/GenBank/DDBJ whole genome shotgun (WGS) entry which is preliminary data.</text>
</comment>
<organism evidence="2 3">
    <name type="scientific">Suillus fuscotomentosus</name>
    <dbReference type="NCBI Taxonomy" id="1912939"/>
    <lineage>
        <taxon>Eukaryota</taxon>
        <taxon>Fungi</taxon>
        <taxon>Dikarya</taxon>
        <taxon>Basidiomycota</taxon>
        <taxon>Agaricomycotina</taxon>
        <taxon>Agaricomycetes</taxon>
        <taxon>Agaricomycetidae</taxon>
        <taxon>Boletales</taxon>
        <taxon>Suillineae</taxon>
        <taxon>Suillaceae</taxon>
        <taxon>Suillus</taxon>
    </lineage>
</organism>
<proteinExistence type="predicted"/>
<evidence type="ECO:0000313" key="1">
    <source>
        <dbReference type="EMBL" id="KAG1887964.1"/>
    </source>
</evidence>
<dbReference type="EMBL" id="JABBWK010000188">
    <property type="protein sequence ID" value="KAG1887964.1"/>
    <property type="molecule type" value="Genomic_DNA"/>
</dbReference>
<evidence type="ECO:0008006" key="4">
    <source>
        <dbReference type="Google" id="ProtNLM"/>
    </source>
</evidence>
<feature type="non-terminal residue" evidence="2">
    <location>
        <position position="73"/>
    </location>
</feature>
<dbReference type="RefSeq" id="XP_041224111.1">
    <property type="nucleotide sequence ID" value="XM_041373306.1"/>
</dbReference>
<dbReference type="GeneID" id="64667604"/>
<evidence type="ECO:0000313" key="2">
    <source>
        <dbReference type="EMBL" id="KAG1898535.1"/>
    </source>
</evidence>
<accession>A0AAD4E2V6</accession>
<dbReference type="AlphaFoldDB" id="A0AAD4E2V6"/>
<keyword evidence="3" id="KW-1185">Reference proteome</keyword>
<reference evidence="2" key="1">
    <citation type="journal article" date="2020" name="New Phytol.">
        <title>Comparative genomics reveals dynamic genome evolution in host specialist ectomycorrhizal fungi.</title>
        <authorList>
            <person name="Lofgren L.A."/>
            <person name="Nguyen N.H."/>
            <person name="Vilgalys R."/>
            <person name="Ruytinx J."/>
            <person name="Liao H.L."/>
            <person name="Branco S."/>
            <person name="Kuo A."/>
            <person name="LaButti K."/>
            <person name="Lipzen A."/>
            <person name="Andreopoulos W."/>
            <person name="Pangilinan J."/>
            <person name="Riley R."/>
            <person name="Hundley H."/>
            <person name="Na H."/>
            <person name="Barry K."/>
            <person name="Grigoriev I.V."/>
            <person name="Stajich J.E."/>
            <person name="Kennedy P.G."/>
        </authorList>
    </citation>
    <scope>NUCLEOTIDE SEQUENCE</scope>
    <source>
        <strain evidence="2">FC203</strain>
    </source>
</reference>